<name>A0A0F7L8V3_9VIRU</name>
<evidence type="ECO:0000313" key="1">
    <source>
        <dbReference type="EMBL" id="AKH48008.1"/>
    </source>
</evidence>
<reference evidence="1" key="2">
    <citation type="submission" date="2015-03" db="EMBL/GenBank/DDBJ databases">
        <authorList>
            <person name="Chow C.-E.T."/>
            <person name="Winget D.M."/>
            <person name="White R.A.III."/>
            <person name="Hallam S.J."/>
            <person name="Suttle C.A."/>
        </authorList>
    </citation>
    <scope>NUCLEOTIDE SEQUENCE</scope>
    <source>
        <strain evidence="1">Oxic1_5</strain>
    </source>
</reference>
<sequence>MSIMIQTMGILRYLWQSLSLITMQTCQLNMCWPQRVECLWGVSIRVIHLHRTHEQTRQHLVLETGLI</sequence>
<proteinExistence type="predicted"/>
<dbReference type="EMBL" id="KR029600">
    <property type="protein sequence ID" value="AKH48008.1"/>
    <property type="molecule type" value="Genomic_DNA"/>
</dbReference>
<reference evidence="1" key="1">
    <citation type="journal article" date="2015" name="Front. Microbiol.">
        <title>Combining genomic sequencing methods to explore viral diversity and reveal potential virus-host interactions.</title>
        <authorList>
            <person name="Chow C.E."/>
            <person name="Winget D.M."/>
            <person name="White R.A.III."/>
            <person name="Hallam S.J."/>
            <person name="Suttle C.A."/>
        </authorList>
    </citation>
    <scope>NUCLEOTIDE SEQUENCE</scope>
    <source>
        <strain evidence="1">Oxic1_5</strain>
    </source>
</reference>
<protein>
    <submittedName>
        <fullName evidence="1">Uncharacterized protein</fullName>
    </submittedName>
</protein>
<accession>A0A0F7L8V3</accession>
<organism evidence="1">
    <name type="scientific">uncultured marine virus</name>
    <dbReference type="NCBI Taxonomy" id="186617"/>
    <lineage>
        <taxon>Viruses</taxon>
        <taxon>environmental samples</taxon>
    </lineage>
</organism>